<dbReference type="AlphaFoldDB" id="A0AAV4QUW4"/>
<sequence>MQKLFKTAEQRLHNGSVHCQLAIVKRFVLKYGFKSHAPEARPNAECVPRGIKSLMHQRHESPRFGQCGFVFSALHFCITTELYYTILQLMINAIIFCGYVEMTLNDIDRN</sequence>
<name>A0AAV4QUW4_CAEEX</name>
<keyword evidence="1" id="KW-0812">Transmembrane</keyword>
<proteinExistence type="predicted"/>
<evidence type="ECO:0008006" key="4">
    <source>
        <dbReference type="Google" id="ProtNLM"/>
    </source>
</evidence>
<organism evidence="2 3">
    <name type="scientific">Caerostris extrusa</name>
    <name type="common">Bark spider</name>
    <name type="synonym">Caerostris bankana</name>
    <dbReference type="NCBI Taxonomy" id="172846"/>
    <lineage>
        <taxon>Eukaryota</taxon>
        <taxon>Metazoa</taxon>
        <taxon>Ecdysozoa</taxon>
        <taxon>Arthropoda</taxon>
        <taxon>Chelicerata</taxon>
        <taxon>Arachnida</taxon>
        <taxon>Araneae</taxon>
        <taxon>Araneomorphae</taxon>
        <taxon>Entelegynae</taxon>
        <taxon>Araneoidea</taxon>
        <taxon>Araneidae</taxon>
        <taxon>Caerostris</taxon>
    </lineage>
</organism>
<keyword evidence="3" id="KW-1185">Reference proteome</keyword>
<feature type="transmembrane region" description="Helical" evidence="1">
    <location>
        <begin position="82"/>
        <end position="100"/>
    </location>
</feature>
<accession>A0AAV4QUW4</accession>
<comment type="caution">
    <text evidence="2">The sequence shown here is derived from an EMBL/GenBank/DDBJ whole genome shotgun (WGS) entry which is preliminary data.</text>
</comment>
<dbReference type="Proteomes" id="UP001054945">
    <property type="component" value="Unassembled WGS sequence"/>
</dbReference>
<evidence type="ECO:0000313" key="2">
    <source>
        <dbReference type="EMBL" id="GIY11900.1"/>
    </source>
</evidence>
<protein>
    <recommendedName>
        <fullName evidence="4">DUF4817 domain-containing protein</fullName>
    </recommendedName>
</protein>
<keyword evidence="1" id="KW-1133">Transmembrane helix</keyword>
<keyword evidence="1" id="KW-0472">Membrane</keyword>
<dbReference type="EMBL" id="BPLR01006719">
    <property type="protein sequence ID" value="GIY11900.1"/>
    <property type="molecule type" value="Genomic_DNA"/>
</dbReference>
<evidence type="ECO:0000256" key="1">
    <source>
        <dbReference type="SAM" id="Phobius"/>
    </source>
</evidence>
<gene>
    <name evidence="2" type="ORF">CEXT_743971</name>
</gene>
<evidence type="ECO:0000313" key="3">
    <source>
        <dbReference type="Proteomes" id="UP001054945"/>
    </source>
</evidence>
<reference evidence="2 3" key="1">
    <citation type="submission" date="2021-06" db="EMBL/GenBank/DDBJ databases">
        <title>Caerostris extrusa draft genome.</title>
        <authorList>
            <person name="Kono N."/>
            <person name="Arakawa K."/>
        </authorList>
    </citation>
    <scope>NUCLEOTIDE SEQUENCE [LARGE SCALE GENOMIC DNA]</scope>
</reference>